<protein>
    <submittedName>
        <fullName evidence="1">Uncharacterized protein</fullName>
    </submittedName>
</protein>
<evidence type="ECO:0000313" key="1">
    <source>
        <dbReference type="EMBL" id="MFD1546297.1"/>
    </source>
</evidence>
<organism evidence="1 2">
    <name type="scientific">Nonomuraea guangzhouensis</name>
    <dbReference type="NCBI Taxonomy" id="1291555"/>
    <lineage>
        <taxon>Bacteria</taxon>
        <taxon>Bacillati</taxon>
        <taxon>Actinomycetota</taxon>
        <taxon>Actinomycetes</taxon>
        <taxon>Streptosporangiales</taxon>
        <taxon>Streptosporangiaceae</taxon>
        <taxon>Nonomuraea</taxon>
    </lineage>
</organism>
<reference evidence="2" key="1">
    <citation type="journal article" date="2019" name="Int. J. Syst. Evol. Microbiol.">
        <title>The Global Catalogue of Microorganisms (GCM) 10K type strain sequencing project: providing services to taxonomists for standard genome sequencing and annotation.</title>
        <authorList>
            <consortium name="The Broad Institute Genomics Platform"/>
            <consortium name="The Broad Institute Genome Sequencing Center for Infectious Disease"/>
            <person name="Wu L."/>
            <person name="Ma J."/>
        </authorList>
    </citation>
    <scope>NUCLEOTIDE SEQUENCE [LARGE SCALE GENOMIC DNA]</scope>
    <source>
        <strain evidence="2">CGMCC 1.15399</strain>
    </source>
</reference>
<sequence>MEIVERASVCEMTWGIVRRRPIVDDEALQVGVVSCRLLPPETGRPE</sequence>
<comment type="caution">
    <text evidence="1">The sequence shown here is derived from an EMBL/GenBank/DDBJ whole genome shotgun (WGS) entry which is preliminary data.</text>
</comment>
<dbReference type="Proteomes" id="UP001597097">
    <property type="component" value="Unassembled WGS sequence"/>
</dbReference>
<dbReference type="RefSeq" id="WP_219536392.1">
    <property type="nucleotide sequence ID" value="NZ_JAHKRM010000030.1"/>
</dbReference>
<keyword evidence="2" id="KW-1185">Reference proteome</keyword>
<proteinExistence type="predicted"/>
<dbReference type="EMBL" id="JBHUCM010000064">
    <property type="protein sequence ID" value="MFD1546297.1"/>
    <property type="molecule type" value="Genomic_DNA"/>
</dbReference>
<accession>A0ABW4GU57</accession>
<evidence type="ECO:0000313" key="2">
    <source>
        <dbReference type="Proteomes" id="UP001597097"/>
    </source>
</evidence>
<gene>
    <name evidence="1" type="ORF">ACFSJ0_55335</name>
</gene>
<name>A0ABW4GU57_9ACTN</name>